<evidence type="ECO:0000256" key="1">
    <source>
        <dbReference type="ARBA" id="ARBA00001947"/>
    </source>
</evidence>
<comment type="cofactor">
    <cofactor evidence="1">
        <name>Zn(2+)</name>
        <dbReference type="ChEBI" id="CHEBI:29105"/>
    </cofactor>
</comment>
<evidence type="ECO:0000259" key="6">
    <source>
        <dbReference type="Pfam" id="PF02900"/>
    </source>
</evidence>
<keyword evidence="5" id="KW-0560">Oxidoreductase</keyword>
<dbReference type="EMBL" id="PYGK01000024">
    <property type="protein sequence ID" value="PSL20837.1"/>
    <property type="molecule type" value="Genomic_DNA"/>
</dbReference>
<organism evidence="7 8">
    <name type="scientific">Chitinophaga ginsengisoli</name>
    <dbReference type="NCBI Taxonomy" id="363837"/>
    <lineage>
        <taxon>Bacteria</taxon>
        <taxon>Pseudomonadati</taxon>
        <taxon>Bacteroidota</taxon>
        <taxon>Chitinophagia</taxon>
        <taxon>Chitinophagales</taxon>
        <taxon>Chitinophagaceae</taxon>
        <taxon>Chitinophaga</taxon>
    </lineage>
</organism>
<dbReference type="SUPFAM" id="SSF53213">
    <property type="entry name" value="LigB-like"/>
    <property type="match status" value="1"/>
</dbReference>
<dbReference type="GO" id="GO:0008198">
    <property type="term" value="F:ferrous iron binding"/>
    <property type="evidence" value="ECO:0007669"/>
    <property type="project" value="InterPro"/>
</dbReference>
<evidence type="ECO:0000313" key="7">
    <source>
        <dbReference type="EMBL" id="PSL20837.1"/>
    </source>
</evidence>
<dbReference type="Proteomes" id="UP000240978">
    <property type="component" value="Unassembled WGS sequence"/>
</dbReference>
<evidence type="ECO:0000256" key="3">
    <source>
        <dbReference type="ARBA" id="ARBA00022723"/>
    </source>
</evidence>
<evidence type="ECO:0000256" key="5">
    <source>
        <dbReference type="ARBA" id="ARBA00023002"/>
    </source>
</evidence>
<gene>
    <name evidence="7" type="ORF">CLV42_12412</name>
</gene>
<reference evidence="7 8" key="1">
    <citation type="submission" date="2018-03" db="EMBL/GenBank/DDBJ databases">
        <title>Genomic Encyclopedia of Archaeal and Bacterial Type Strains, Phase II (KMG-II): from individual species to whole genera.</title>
        <authorList>
            <person name="Goeker M."/>
        </authorList>
    </citation>
    <scope>NUCLEOTIDE SEQUENCE [LARGE SCALE GENOMIC DNA]</scope>
    <source>
        <strain evidence="7 8">DSM 18107</strain>
    </source>
</reference>
<protein>
    <submittedName>
        <fullName evidence="7">4,5-DOPA dioxygenase extradiol</fullName>
    </submittedName>
</protein>
<dbReference type="InterPro" id="IPR004183">
    <property type="entry name" value="Xdiol_dOase_suB"/>
</dbReference>
<dbReference type="CDD" id="cd07363">
    <property type="entry name" value="45_DOPA_Dioxygenase"/>
    <property type="match status" value="1"/>
</dbReference>
<keyword evidence="8" id="KW-1185">Reference proteome</keyword>
<evidence type="ECO:0000313" key="8">
    <source>
        <dbReference type="Proteomes" id="UP000240978"/>
    </source>
</evidence>
<dbReference type="GO" id="GO:0008270">
    <property type="term" value="F:zinc ion binding"/>
    <property type="evidence" value="ECO:0007669"/>
    <property type="project" value="InterPro"/>
</dbReference>
<dbReference type="NCBIfam" id="NF007914">
    <property type="entry name" value="PRK10628.1"/>
    <property type="match status" value="1"/>
</dbReference>
<comment type="similarity">
    <text evidence="2">Belongs to the DODA-type extradiol aromatic ring-opening dioxygenase family.</text>
</comment>
<dbReference type="PANTHER" id="PTHR30096:SF0">
    <property type="entry name" value="4,5-DOPA DIOXYGENASE EXTRADIOL-LIKE PROTEIN"/>
    <property type="match status" value="1"/>
</dbReference>
<evidence type="ECO:0000256" key="4">
    <source>
        <dbReference type="ARBA" id="ARBA00022833"/>
    </source>
</evidence>
<sequence length="309" mass="34995">MFCPFIAHRCCLSLHIMNRKDFLAAMAVLPVGGLYMQLQELGKITREYQRTTLMPAMFIGHGSPMNALYDNAFTRRLKEMGESVKQLPNAILVVSAHWLTRGTHVLTASRPATIHDFGGFPQALHEVQYPAPGAPELARETAKLIKSTEVVEDDQWGLDHGTWTVLKHMYPEANIPVYQLSIDYYKPPAYHFQLAQELRELRKRGVLIIGSGNLVHNLRQISFSENAAPFDWALEFDAIAKAKIEQRAFDDLLHYERLGEAAKLSIPTPDHYFPFIYGLGLAGADEEIRFTYEEIQNGSISMRCFQVGE</sequence>
<dbReference type="InterPro" id="IPR014436">
    <property type="entry name" value="Extradiol_dOase_DODA"/>
</dbReference>
<dbReference type="Gene3D" id="3.40.830.10">
    <property type="entry name" value="LigB-like"/>
    <property type="match status" value="1"/>
</dbReference>
<accession>A0A2P8FGL3</accession>
<comment type="caution">
    <text evidence="7">The sequence shown here is derived from an EMBL/GenBank/DDBJ whole genome shotgun (WGS) entry which is preliminary data.</text>
</comment>
<keyword evidence="3" id="KW-0479">Metal-binding</keyword>
<proteinExistence type="inferred from homology"/>
<dbReference type="PIRSF" id="PIRSF006157">
    <property type="entry name" value="Doxgns_DODA"/>
    <property type="match status" value="1"/>
</dbReference>
<dbReference type="GO" id="GO:0016702">
    <property type="term" value="F:oxidoreductase activity, acting on single donors with incorporation of molecular oxygen, incorporation of two atoms of oxygen"/>
    <property type="evidence" value="ECO:0007669"/>
    <property type="project" value="UniProtKB-ARBA"/>
</dbReference>
<dbReference type="Pfam" id="PF02900">
    <property type="entry name" value="LigB"/>
    <property type="match status" value="1"/>
</dbReference>
<feature type="domain" description="Extradiol ring-cleavage dioxygenase class III enzyme subunit B" evidence="6">
    <location>
        <begin position="59"/>
        <end position="282"/>
    </location>
</feature>
<keyword evidence="4" id="KW-0862">Zinc</keyword>
<dbReference type="PANTHER" id="PTHR30096">
    <property type="entry name" value="4,5-DOPA DIOXYGENASE EXTRADIOL-LIKE PROTEIN"/>
    <property type="match status" value="1"/>
</dbReference>
<dbReference type="AlphaFoldDB" id="A0A2P8FGL3"/>
<evidence type="ECO:0000256" key="2">
    <source>
        <dbReference type="ARBA" id="ARBA00007581"/>
    </source>
</evidence>
<keyword evidence="7" id="KW-0223">Dioxygenase</keyword>
<name>A0A2P8FGL3_9BACT</name>